<dbReference type="EMBL" id="JAIRAU010000005">
    <property type="protein sequence ID" value="MBZ5709302.1"/>
    <property type="molecule type" value="Genomic_DNA"/>
</dbReference>
<dbReference type="InterPro" id="IPR009061">
    <property type="entry name" value="DNA-bd_dom_put_sf"/>
</dbReference>
<sequence>MTDQRIVDPAFCTTQDLMEAAGVTTLTVRNWVERGLLPKPTALARRLRCVYMFPWTIR</sequence>
<evidence type="ECO:0000313" key="1">
    <source>
        <dbReference type="EMBL" id="MBZ5709302.1"/>
    </source>
</evidence>
<accession>A0ABS7TM50</accession>
<keyword evidence="2" id="KW-1185">Reference proteome</keyword>
<evidence type="ECO:0008006" key="3">
    <source>
        <dbReference type="Google" id="ProtNLM"/>
    </source>
</evidence>
<comment type="caution">
    <text evidence="1">The sequence shown here is derived from an EMBL/GenBank/DDBJ whole genome shotgun (WGS) entry which is preliminary data.</text>
</comment>
<dbReference type="SUPFAM" id="SSF46955">
    <property type="entry name" value="Putative DNA-binding domain"/>
    <property type="match status" value="1"/>
</dbReference>
<organism evidence="1 2">
    <name type="scientific">Nannocystis pusilla</name>
    <dbReference type="NCBI Taxonomy" id="889268"/>
    <lineage>
        <taxon>Bacteria</taxon>
        <taxon>Pseudomonadati</taxon>
        <taxon>Myxococcota</taxon>
        <taxon>Polyangia</taxon>
        <taxon>Nannocystales</taxon>
        <taxon>Nannocystaceae</taxon>
        <taxon>Nannocystis</taxon>
    </lineage>
</organism>
<evidence type="ECO:0000313" key="2">
    <source>
        <dbReference type="Proteomes" id="UP001139031"/>
    </source>
</evidence>
<name>A0ABS7TM50_9BACT</name>
<gene>
    <name evidence="1" type="ORF">K7C98_08510</name>
</gene>
<reference evidence="1" key="1">
    <citation type="submission" date="2021-08" db="EMBL/GenBank/DDBJ databases">
        <authorList>
            <person name="Stevens D.C."/>
        </authorList>
    </citation>
    <scope>NUCLEOTIDE SEQUENCE</scope>
    <source>
        <strain evidence="1">DSM 53165</strain>
    </source>
</reference>
<protein>
    <recommendedName>
        <fullName evidence="3">HTH merR-type domain-containing protein</fullName>
    </recommendedName>
</protein>
<dbReference type="RefSeq" id="WP_224191079.1">
    <property type="nucleotide sequence ID" value="NZ_JAIRAU010000005.1"/>
</dbReference>
<dbReference type="Proteomes" id="UP001139031">
    <property type="component" value="Unassembled WGS sequence"/>
</dbReference>
<proteinExistence type="predicted"/>